<evidence type="ECO:0000313" key="7">
    <source>
        <dbReference type="Proteomes" id="UP001163823"/>
    </source>
</evidence>
<dbReference type="KEGG" id="qsa:O6P43_006071"/>
<dbReference type="SUPFAM" id="SSF74788">
    <property type="entry name" value="Cullin repeat-like"/>
    <property type="match status" value="1"/>
</dbReference>
<feature type="region of interest" description="Disordered" evidence="4">
    <location>
        <begin position="1"/>
        <end position="85"/>
    </location>
</feature>
<evidence type="ECO:0000256" key="2">
    <source>
        <dbReference type="ARBA" id="ARBA00022448"/>
    </source>
</evidence>
<dbReference type="GO" id="GO:0005546">
    <property type="term" value="F:phosphatidylinositol-4,5-bisphosphate binding"/>
    <property type="evidence" value="ECO:0007669"/>
    <property type="project" value="InterPro"/>
</dbReference>
<comment type="function">
    <text evidence="3">Component of the exocyst complex.</text>
</comment>
<organism evidence="6 7">
    <name type="scientific">Quillaja saponaria</name>
    <name type="common">Soap bark tree</name>
    <dbReference type="NCBI Taxonomy" id="32244"/>
    <lineage>
        <taxon>Eukaryota</taxon>
        <taxon>Viridiplantae</taxon>
        <taxon>Streptophyta</taxon>
        <taxon>Embryophyta</taxon>
        <taxon>Tracheophyta</taxon>
        <taxon>Spermatophyta</taxon>
        <taxon>Magnoliopsida</taxon>
        <taxon>eudicotyledons</taxon>
        <taxon>Gunneridae</taxon>
        <taxon>Pentapetalae</taxon>
        <taxon>rosids</taxon>
        <taxon>fabids</taxon>
        <taxon>Fabales</taxon>
        <taxon>Quillajaceae</taxon>
        <taxon>Quillaja</taxon>
    </lineage>
</organism>
<reference evidence="6" key="1">
    <citation type="journal article" date="2023" name="Science">
        <title>Elucidation of the pathway for biosynthesis of saponin adjuvants from the soapbark tree.</title>
        <authorList>
            <person name="Reed J."/>
            <person name="Orme A."/>
            <person name="El-Demerdash A."/>
            <person name="Owen C."/>
            <person name="Martin L.B.B."/>
            <person name="Misra R.C."/>
            <person name="Kikuchi S."/>
            <person name="Rejzek M."/>
            <person name="Martin A.C."/>
            <person name="Harkess A."/>
            <person name="Leebens-Mack J."/>
            <person name="Louveau T."/>
            <person name="Stephenson M.J."/>
            <person name="Osbourn A."/>
        </authorList>
    </citation>
    <scope>NUCLEOTIDE SEQUENCE</scope>
    <source>
        <strain evidence="6">S10</strain>
    </source>
</reference>
<feature type="domain" description="Exocyst complex subunit Exo70 C-terminal" evidence="5">
    <location>
        <begin position="300"/>
        <end position="676"/>
    </location>
</feature>
<keyword evidence="3" id="KW-0268">Exocytosis</keyword>
<dbReference type="FunFam" id="1.20.1280.170:FF:000003">
    <property type="entry name" value="Exocyst subunit Exo70 family protein"/>
    <property type="match status" value="1"/>
</dbReference>
<comment type="similarity">
    <text evidence="1 3">Belongs to the EXO70 family.</text>
</comment>
<dbReference type="Proteomes" id="UP001163823">
    <property type="component" value="Chromosome 3"/>
</dbReference>
<feature type="compositionally biased region" description="Low complexity" evidence="4">
    <location>
        <begin position="477"/>
        <end position="488"/>
    </location>
</feature>
<evidence type="ECO:0000313" key="6">
    <source>
        <dbReference type="EMBL" id="KAJ7976265.1"/>
    </source>
</evidence>
<proteinExistence type="inferred from homology"/>
<dbReference type="GO" id="GO:0006887">
    <property type="term" value="P:exocytosis"/>
    <property type="evidence" value="ECO:0007669"/>
    <property type="project" value="UniProtKB-KW"/>
</dbReference>
<dbReference type="PANTHER" id="PTHR12542:SF93">
    <property type="entry name" value="EXOCYST COMPLEX COMPONENT EXO70C2"/>
    <property type="match status" value="1"/>
</dbReference>
<keyword evidence="3" id="KW-0653">Protein transport</keyword>
<feature type="compositionally biased region" description="Basic and acidic residues" evidence="4">
    <location>
        <begin position="46"/>
        <end position="56"/>
    </location>
</feature>
<evidence type="ECO:0000256" key="3">
    <source>
        <dbReference type="RuleBase" id="RU365026"/>
    </source>
</evidence>
<accession>A0AAD7Q7H1</accession>
<dbReference type="InterPro" id="IPR004140">
    <property type="entry name" value="Exo70"/>
</dbReference>
<dbReference type="EMBL" id="JARAOO010000003">
    <property type="protein sequence ID" value="KAJ7976265.1"/>
    <property type="molecule type" value="Genomic_DNA"/>
</dbReference>
<dbReference type="PANTHER" id="PTHR12542">
    <property type="entry name" value="EXOCYST COMPLEX PROTEIN EXO70"/>
    <property type="match status" value="1"/>
</dbReference>
<dbReference type="AlphaFoldDB" id="A0AAD7Q7H1"/>
<dbReference type="Pfam" id="PF20669">
    <property type="entry name" value="Exo70_N"/>
    <property type="match status" value="1"/>
</dbReference>
<keyword evidence="2 3" id="KW-0813">Transport</keyword>
<dbReference type="InterPro" id="IPR046364">
    <property type="entry name" value="Exo70_C"/>
</dbReference>
<dbReference type="Gene3D" id="1.20.1280.170">
    <property type="entry name" value="Exocyst complex component Exo70"/>
    <property type="match status" value="1"/>
</dbReference>
<gene>
    <name evidence="6" type="ORF">O6P43_006071</name>
</gene>
<keyword evidence="7" id="KW-1185">Reference proteome</keyword>
<feature type="region of interest" description="Disordered" evidence="4">
    <location>
        <begin position="462"/>
        <end position="495"/>
    </location>
</feature>
<feature type="compositionally biased region" description="Basic and acidic residues" evidence="4">
    <location>
        <begin position="462"/>
        <end position="475"/>
    </location>
</feature>
<comment type="caution">
    <text evidence="6">The sequence shown here is derived from an EMBL/GenBank/DDBJ whole genome shotgun (WGS) entry which is preliminary data.</text>
</comment>
<evidence type="ECO:0000259" key="5">
    <source>
        <dbReference type="Pfam" id="PF03081"/>
    </source>
</evidence>
<sequence>MEKNLPEKSGKDDENNAGEMPRSPLPNPKEIDLKPADDTEPAATTEGEHDNKKTEEETCAEAEPEPDSPPLSLEKASEDVDRFLSTLPHNAAEKDDALPEIPEFIEKFLDLVEDKIKKYYSGEEKSKWSQVSMEDSALLESVGLISKMVKSLSVQLKSPSEDSKERNDCLVNRIGGIQQRAMSYLEDEFRLLLEGSQIWNESDPGGHDPKGKQIEQDRCAETAGSDMDNFPGYSDDVVSNLSNIAKEMISGGYESECCQVYIILRRDAFEESLHKLGLEKFSIDEIHKMHWEQLEREIATWIKTFKQCATLLSGERKLAESVFSDYPSMSASLFSHLARGVTIQLLNFAEGVAMSKRSAEKLFKFLDMYETLRDIIPRMEDLFPQECADELMTETTWVNSRLGESAIFIFCDLENSIKSDTGKTPVPGGAVHPLTRYTMNYLKYACEYKDTLEQVFKKHSKIERADSTSRPHNEEGQSYNYSANSSNNDDQDDNQSPFAEQLIRVMELLDSSLEGKAKLYKDVALSSIFMMNNGRYILQKIKGSAEIYSLMGNTWSRKRSSDLRLYHKNYQRETWNRLLGCLSHEGLSNGGKVVKPVLKERFKSFNSMFDEIHKTQSTWIVSDEQLQSELRVSITAVVIPAYRSFMGRFSQNLDPGRQTEKYIKYQPEDIETYIDELFDGNPSTTMARRRP</sequence>
<evidence type="ECO:0000256" key="4">
    <source>
        <dbReference type="SAM" id="MobiDB-lite"/>
    </source>
</evidence>
<protein>
    <recommendedName>
        <fullName evidence="3">Exocyst subunit Exo70 family protein</fullName>
    </recommendedName>
</protein>
<dbReference type="GO" id="GO:0015031">
    <property type="term" value="P:protein transport"/>
    <property type="evidence" value="ECO:0007669"/>
    <property type="project" value="UniProtKB-KW"/>
</dbReference>
<dbReference type="Pfam" id="PF03081">
    <property type="entry name" value="Exo70_C"/>
    <property type="match status" value="1"/>
</dbReference>
<evidence type="ECO:0000256" key="1">
    <source>
        <dbReference type="ARBA" id="ARBA00006756"/>
    </source>
</evidence>
<feature type="compositionally biased region" description="Acidic residues" evidence="4">
    <location>
        <begin position="57"/>
        <end position="66"/>
    </location>
</feature>
<dbReference type="InterPro" id="IPR016159">
    <property type="entry name" value="Cullin_repeat-like_dom_sf"/>
</dbReference>
<feature type="compositionally biased region" description="Basic and acidic residues" evidence="4">
    <location>
        <begin position="1"/>
        <end position="14"/>
    </location>
</feature>
<dbReference type="GO" id="GO:0000145">
    <property type="term" value="C:exocyst"/>
    <property type="evidence" value="ECO:0007669"/>
    <property type="project" value="InterPro"/>
</dbReference>
<name>A0AAD7Q7H1_QUISA</name>